<feature type="region of interest" description="Disordered" evidence="4">
    <location>
        <begin position="1"/>
        <end position="69"/>
    </location>
</feature>
<dbReference type="SUPFAM" id="SSF48452">
    <property type="entry name" value="TPR-like"/>
    <property type="match status" value="1"/>
</dbReference>
<dbReference type="SMART" id="SM00028">
    <property type="entry name" value="TPR"/>
    <property type="match status" value="3"/>
</dbReference>
<dbReference type="InterPro" id="IPR013105">
    <property type="entry name" value="TPR_2"/>
</dbReference>
<dbReference type="EMBL" id="CP151515">
    <property type="protein sequence ID" value="WZN66309.1"/>
    <property type="molecule type" value="Genomic_DNA"/>
</dbReference>
<protein>
    <submittedName>
        <fullName evidence="5">TPR_REGION domain-containing protein</fullName>
    </submittedName>
</protein>
<sequence>MMDEQDRESEAGLTSHEQTSPGGDGVRPLSPDESTASVPGPISFSQLSSPSASPSASTVSDDFVGSPASVSPLRWTRRPVDAVIERRRRAKAHVEREEFSEALQLLDECVSLSQPRASANLYRLRCLCLSRLGRHREALDDAILIHQLKPYSSTSGFHLGSALYAVGDYSNAARAFQEALAINPQDRALREGFRNALTMITNLRNQNPRGTGLGLGEVEGHSSLDLRSQAAGQAA</sequence>
<reference evidence="5 6" key="1">
    <citation type="submission" date="2024-03" db="EMBL/GenBank/DDBJ databases">
        <title>Complete genome sequence of the green alga Chloropicon roscoffensis RCC1871.</title>
        <authorList>
            <person name="Lemieux C."/>
            <person name="Pombert J.-F."/>
            <person name="Otis C."/>
            <person name="Turmel M."/>
        </authorList>
    </citation>
    <scope>NUCLEOTIDE SEQUENCE [LARGE SCALE GENOMIC DNA]</scope>
    <source>
        <strain evidence="5 6">RCC1871</strain>
    </source>
</reference>
<dbReference type="GO" id="GO:0051879">
    <property type="term" value="F:Hsp90 protein binding"/>
    <property type="evidence" value="ECO:0007669"/>
    <property type="project" value="TreeGrafter"/>
</dbReference>
<dbReference type="PROSITE" id="PS50005">
    <property type="entry name" value="TPR"/>
    <property type="match status" value="1"/>
</dbReference>
<evidence type="ECO:0000256" key="4">
    <source>
        <dbReference type="SAM" id="MobiDB-lite"/>
    </source>
</evidence>
<evidence type="ECO:0000313" key="6">
    <source>
        <dbReference type="Proteomes" id="UP001472866"/>
    </source>
</evidence>
<keyword evidence="2 3" id="KW-0802">TPR repeat</keyword>
<gene>
    <name evidence="5" type="ORF">HKI87_15g78740</name>
</gene>
<keyword evidence="1" id="KW-0677">Repeat</keyword>
<evidence type="ECO:0000313" key="5">
    <source>
        <dbReference type="EMBL" id="WZN66309.1"/>
    </source>
</evidence>
<organism evidence="5 6">
    <name type="scientific">Chloropicon roscoffensis</name>
    <dbReference type="NCBI Taxonomy" id="1461544"/>
    <lineage>
        <taxon>Eukaryota</taxon>
        <taxon>Viridiplantae</taxon>
        <taxon>Chlorophyta</taxon>
        <taxon>Chloropicophyceae</taxon>
        <taxon>Chloropicales</taxon>
        <taxon>Chloropicaceae</taxon>
        <taxon>Chloropicon</taxon>
    </lineage>
</organism>
<keyword evidence="6" id="KW-1185">Reference proteome</keyword>
<dbReference type="PANTHER" id="PTHR22904">
    <property type="entry name" value="TPR REPEAT CONTAINING PROTEIN"/>
    <property type="match status" value="1"/>
</dbReference>
<accession>A0AAX4PK86</accession>
<evidence type="ECO:0000256" key="1">
    <source>
        <dbReference type="ARBA" id="ARBA00022737"/>
    </source>
</evidence>
<dbReference type="AlphaFoldDB" id="A0AAX4PK86"/>
<dbReference type="InterPro" id="IPR011990">
    <property type="entry name" value="TPR-like_helical_dom_sf"/>
</dbReference>
<proteinExistence type="predicted"/>
<dbReference type="Pfam" id="PF07719">
    <property type="entry name" value="TPR_2"/>
    <property type="match status" value="1"/>
</dbReference>
<dbReference type="Gene3D" id="1.25.40.10">
    <property type="entry name" value="Tetratricopeptide repeat domain"/>
    <property type="match status" value="1"/>
</dbReference>
<dbReference type="PROSITE" id="PS50293">
    <property type="entry name" value="TPR_REGION"/>
    <property type="match status" value="1"/>
</dbReference>
<feature type="compositionally biased region" description="Low complexity" evidence="4">
    <location>
        <begin position="43"/>
        <end position="60"/>
    </location>
</feature>
<evidence type="ECO:0000256" key="3">
    <source>
        <dbReference type="PROSITE-ProRule" id="PRU00339"/>
    </source>
</evidence>
<dbReference type="Proteomes" id="UP001472866">
    <property type="component" value="Chromosome 15"/>
</dbReference>
<feature type="repeat" description="TPR" evidence="3">
    <location>
        <begin position="153"/>
        <end position="186"/>
    </location>
</feature>
<dbReference type="InterPro" id="IPR019734">
    <property type="entry name" value="TPR_rpt"/>
</dbReference>
<evidence type="ECO:0000256" key="2">
    <source>
        <dbReference type="ARBA" id="ARBA00022803"/>
    </source>
</evidence>
<name>A0AAX4PK86_9CHLO</name>
<dbReference type="PANTHER" id="PTHR22904:SF533">
    <property type="entry name" value="HSP70-HSP90 ORGANIZING PROTEIN 3"/>
    <property type="match status" value="1"/>
</dbReference>